<dbReference type="Pfam" id="PF00254">
    <property type="entry name" value="FKBP_C"/>
    <property type="match status" value="1"/>
</dbReference>
<dbReference type="GO" id="GO:0016020">
    <property type="term" value="C:membrane"/>
    <property type="evidence" value="ECO:0007669"/>
    <property type="project" value="TreeGrafter"/>
</dbReference>
<evidence type="ECO:0000256" key="1">
    <source>
        <dbReference type="ARBA" id="ARBA00022737"/>
    </source>
</evidence>
<dbReference type="Proteomes" id="UP000694680">
    <property type="component" value="Unassembled WGS sequence"/>
</dbReference>
<dbReference type="GO" id="GO:0005740">
    <property type="term" value="C:mitochondrial envelope"/>
    <property type="evidence" value="ECO:0007669"/>
    <property type="project" value="TreeGrafter"/>
</dbReference>
<accession>A0A8C5H6K1</accession>
<dbReference type="PROSITE" id="PS50059">
    <property type="entry name" value="FKBP_PPIASE"/>
    <property type="match status" value="1"/>
</dbReference>
<name>A0A8C5H6K1_GOUWI</name>
<dbReference type="GO" id="GO:0043066">
    <property type="term" value="P:negative regulation of apoptotic process"/>
    <property type="evidence" value="ECO:0007669"/>
    <property type="project" value="TreeGrafter"/>
</dbReference>
<dbReference type="InterPro" id="IPR001179">
    <property type="entry name" value="PPIase_FKBP_dom"/>
</dbReference>
<evidence type="ECO:0000256" key="2">
    <source>
        <dbReference type="ARBA" id="ARBA00022803"/>
    </source>
</evidence>
<dbReference type="GO" id="GO:0044183">
    <property type="term" value="F:protein folding chaperone"/>
    <property type="evidence" value="ECO:0007669"/>
    <property type="project" value="TreeGrafter"/>
</dbReference>
<dbReference type="PANTHER" id="PTHR46512:SF3">
    <property type="entry name" value="PEPTIDYL-PROLYL CIS-TRANS ISOMERASE FKBP8"/>
    <property type="match status" value="1"/>
</dbReference>
<dbReference type="GO" id="GO:0005829">
    <property type="term" value="C:cytosol"/>
    <property type="evidence" value="ECO:0007669"/>
    <property type="project" value="TreeGrafter"/>
</dbReference>
<evidence type="ECO:0000313" key="5">
    <source>
        <dbReference type="Ensembl" id="ENSGWIP00000041121.1"/>
    </source>
</evidence>
<keyword evidence="3" id="KW-0697">Rotamase</keyword>
<protein>
    <recommendedName>
        <fullName evidence="3">peptidylprolyl isomerase</fullName>
        <ecNumber evidence="3">5.2.1.8</ecNumber>
    </recommendedName>
</protein>
<evidence type="ECO:0000259" key="4">
    <source>
        <dbReference type="PROSITE" id="PS50059"/>
    </source>
</evidence>
<dbReference type="SUPFAM" id="SSF54534">
    <property type="entry name" value="FKBP-like"/>
    <property type="match status" value="1"/>
</dbReference>
<dbReference type="EC" id="5.2.1.8" evidence="3"/>
<reference evidence="5" key="2">
    <citation type="submission" date="2025-09" db="UniProtKB">
        <authorList>
            <consortium name="Ensembl"/>
        </authorList>
    </citation>
    <scope>IDENTIFICATION</scope>
</reference>
<keyword evidence="6" id="KW-1185">Reference proteome</keyword>
<dbReference type="GO" id="GO:0003755">
    <property type="term" value="F:peptidyl-prolyl cis-trans isomerase activity"/>
    <property type="evidence" value="ECO:0007669"/>
    <property type="project" value="UniProtKB-KW"/>
</dbReference>
<dbReference type="Gene3D" id="3.10.50.40">
    <property type="match status" value="1"/>
</dbReference>
<dbReference type="InterPro" id="IPR050754">
    <property type="entry name" value="FKBP4/5/8-like"/>
</dbReference>
<evidence type="ECO:0000256" key="3">
    <source>
        <dbReference type="PROSITE-ProRule" id="PRU00277"/>
    </source>
</evidence>
<sequence length="114" mass="12594">YMITIITDTNPPGGGRDSWPELGQTVKINLKTRLLDGTLVEELSEFWFTLGHKEVIPALDAAVRLMGMGEKAVIMTDGKYANGFRGNLYPEIPSKADLSLEKIYCFTIKGIDVS</sequence>
<dbReference type="GO" id="GO:0012505">
    <property type="term" value="C:endomembrane system"/>
    <property type="evidence" value="ECO:0007669"/>
    <property type="project" value="TreeGrafter"/>
</dbReference>
<dbReference type="PANTHER" id="PTHR46512">
    <property type="entry name" value="PEPTIDYLPROLYL ISOMERASE"/>
    <property type="match status" value="1"/>
</dbReference>
<proteinExistence type="predicted"/>
<comment type="catalytic activity">
    <reaction evidence="3">
        <text>[protein]-peptidylproline (omega=180) = [protein]-peptidylproline (omega=0)</text>
        <dbReference type="Rhea" id="RHEA:16237"/>
        <dbReference type="Rhea" id="RHEA-COMP:10747"/>
        <dbReference type="Rhea" id="RHEA-COMP:10748"/>
        <dbReference type="ChEBI" id="CHEBI:83833"/>
        <dbReference type="ChEBI" id="CHEBI:83834"/>
        <dbReference type="EC" id="5.2.1.8"/>
    </reaction>
</comment>
<dbReference type="AlphaFoldDB" id="A0A8C5H6K1"/>
<evidence type="ECO:0000313" key="6">
    <source>
        <dbReference type="Proteomes" id="UP000694680"/>
    </source>
</evidence>
<keyword evidence="3" id="KW-0413">Isomerase</keyword>
<keyword evidence="2" id="KW-0802">TPR repeat</keyword>
<reference evidence="5" key="1">
    <citation type="submission" date="2025-08" db="UniProtKB">
        <authorList>
            <consortium name="Ensembl"/>
        </authorList>
    </citation>
    <scope>IDENTIFICATION</scope>
</reference>
<dbReference type="Ensembl" id="ENSGWIT00000044657.1">
    <property type="protein sequence ID" value="ENSGWIP00000041121.1"/>
    <property type="gene ID" value="ENSGWIG00000020721.1"/>
</dbReference>
<organism evidence="5 6">
    <name type="scientific">Gouania willdenowi</name>
    <name type="common">Blunt-snouted clingfish</name>
    <name type="synonym">Lepadogaster willdenowi</name>
    <dbReference type="NCBI Taxonomy" id="441366"/>
    <lineage>
        <taxon>Eukaryota</taxon>
        <taxon>Metazoa</taxon>
        <taxon>Chordata</taxon>
        <taxon>Craniata</taxon>
        <taxon>Vertebrata</taxon>
        <taxon>Euteleostomi</taxon>
        <taxon>Actinopterygii</taxon>
        <taxon>Neopterygii</taxon>
        <taxon>Teleostei</taxon>
        <taxon>Neoteleostei</taxon>
        <taxon>Acanthomorphata</taxon>
        <taxon>Ovalentaria</taxon>
        <taxon>Blenniimorphae</taxon>
        <taxon>Blenniiformes</taxon>
        <taxon>Gobiesocoidei</taxon>
        <taxon>Gobiesocidae</taxon>
        <taxon>Gobiesocinae</taxon>
        <taxon>Gouania</taxon>
    </lineage>
</organism>
<feature type="domain" description="PPIase FKBP-type" evidence="4">
    <location>
        <begin position="23"/>
        <end position="101"/>
    </location>
</feature>
<keyword evidence="1" id="KW-0677">Repeat</keyword>
<dbReference type="InterPro" id="IPR046357">
    <property type="entry name" value="PPIase_dom_sf"/>
</dbReference>